<organism evidence="10 11">
    <name type="scientific">Polyangium spumosum</name>
    <dbReference type="NCBI Taxonomy" id="889282"/>
    <lineage>
        <taxon>Bacteria</taxon>
        <taxon>Pseudomonadati</taxon>
        <taxon>Myxococcota</taxon>
        <taxon>Polyangia</taxon>
        <taxon>Polyangiales</taxon>
        <taxon>Polyangiaceae</taxon>
        <taxon>Polyangium</taxon>
    </lineage>
</organism>
<dbReference type="PANTHER" id="PTHR33281:SF19">
    <property type="entry name" value="VOLTAGE-DEPENDENT ANION CHANNEL-FORMING PROTEIN YNEE"/>
    <property type="match status" value="1"/>
</dbReference>
<feature type="transmembrane region" description="Helical" evidence="9">
    <location>
        <begin position="252"/>
        <end position="271"/>
    </location>
</feature>
<dbReference type="PANTHER" id="PTHR33281">
    <property type="entry name" value="UPF0187 PROTEIN YNEE"/>
    <property type="match status" value="1"/>
</dbReference>
<name>A0A6N7Q1Y6_9BACT</name>
<reference evidence="10 11" key="1">
    <citation type="submission" date="2019-10" db="EMBL/GenBank/DDBJ databases">
        <title>A soil myxobacterium in the family Polyangiaceae.</title>
        <authorList>
            <person name="Li Y."/>
            <person name="Wang J."/>
        </authorList>
    </citation>
    <scope>NUCLEOTIDE SEQUENCE [LARGE SCALE GENOMIC DNA]</scope>
    <source>
        <strain evidence="10 11">DSM 14734</strain>
    </source>
</reference>
<keyword evidence="11" id="KW-1185">Reference proteome</keyword>
<dbReference type="Pfam" id="PF25539">
    <property type="entry name" value="Bestrophin_2"/>
    <property type="match status" value="1"/>
</dbReference>
<keyword evidence="7 9" id="KW-0472">Membrane</keyword>
<evidence type="ECO:0000256" key="2">
    <source>
        <dbReference type="ARBA" id="ARBA00022448"/>
    </source>
</evidence>
<comment type="similarity">
    <text evidence="8">Belongs to the anion channel-forming bestrophin (TC 1.A.46) family.</text>
</comment>
<comment type="subcellular location">
    <subcellularLocation>
        <location evidence="1">Cell membrane</location>
        <topology evidence="1">Multi-pass membrane protein</topology>
    </subcellularLocation>
</comment>
<sequence>MVPEKRYSWLRLLLKYRGTALPRMQGRLAFTTLLAVGVTAVDLNVRFFHPDLTTIPFTLIGLALSIFLGFRNNTSYDRFWEGRKLWGGLVNTTRTVTRQILTLVNEPEARKDEAGRPAESEAIATFRREMVYRVIGYTHALRLHLRDQDRLEELAPFLSATEVEALKGELNRPIAILQSMSFRLRDAWQRGWIHAYHLPVLEQSLSVLTDLQGGCERIKSTPIPLSYTSLIHQLVALYCFALPFGIVKTVGVFTPVVVGIVAYAFYGLDAIGDEIENPFGTDPNDLPLSTISRMIEVNLRQRLDETDLPPLLKPKGGNLH</sequence>
<evidence type="ECO:0000256" key="7">
    <source>
        <dbReference type="ARBA" id="ARBA00023136"/>
    </source>
</evidence>
<gene>
    <name evidence="10" type="ORF">GF068_41460</name>
</gene>
<evidence type="ECO:0000256" key="3">
    <source>
        <dbReference type="ARBA" id="ARBA00022475"/>
    </source>
</evidence>
<dbReference type="InterPro" id="IPR044669">
    <property type="entry name" value="YneE/VCCN1/2-like"/>
</dbReference>
<evidence type="ECO:0000256" key="8">
    <source>
        <dbReference type="ARBA" id="ARBA00034708"/>
    </source>
</evidence>
<dbReference type="Proteomes" id="UP000440224">
    <property type="component" value="Unassembled WGS sequence"/>
</dbReference>
<proteinExistence type="inferred from homology"/>
<dbReference type="EMBL" id="WJIE01000029">
    <property type="protein sequence ID" value="MRG98338.1"/>
    <property type="molecule type" value="Genomic_DNA"/>
</dbReference>
<evidence type="ECO:0008006" key="12">
    <source>
        <dbReference type="Google" id="ProtNLM"/>
    </source>
</evidence>
<accession>A0A6N7Q1Y6</accession>
<evidence type="ECO:0000313" key="10">
    <source>
        <dbReference type="EMBL" id="MRG98338.1"/>
    </source>
</evidence>
<protein>
    <recommendedName>
        <fullName evidence="12">Bestrophin</fullName>
    </recommendedName>
</protein>
<evidence type="ECO:0000256" key="5">
    <source>
        <dbReference type="ARBA" id="ARBA00022989"/>
    </source>
</evidence>
<dbReference type="GO" id="GO:0005886">
    <property type="term" value="C:plasma membrane"/>
    <property type="evidence" value="ECO:0007669"/>
    <property type="project" value="UniProtKB-SubCell"/>
</dbReference>
<keyword evidence="3" id="KW-1003">Cell membrane</keyword>
<keyword evidence="6" id="KW-0406">Ion transport</keyword>
<evidence type="ECO:0000313" key="11">
    <source>
        <dbReference type="Proteomes" id="UP000440224"/>
    </source>
</evidence>
<comment type="caution">
    <text evidence="10">The sequence shown here is derived from an EMBL/GenBank/DDBJ whole genome shotgun (WGS) entry which is preliminary data.</text>
</comment>
<dbReference type="OrthoDB" id="445589at2"/>
<feature type="transmembrane region" description="Helical" evidence="9">
    <location>
        <begin position="50"/>
        <end position="70"/>
    </location>
</feature>
<evidence type="ECO:0000256" key="6">
    <source>
        <dbReference type="ARBA" id="ARBA00023065"/>
    </source>
</evidence>
<dbReference type="GO" id="GO:0005254">
    <property type="term" value="F:chloride channel activity"/>
    <property type="evidence" value="ECO:0007669"/>
    <property type="project" value="InterPro"/>
</dbReference>
<keyword evidence="2" id="KW-0813">Transport</keyword>
<keyword evidence="5 9" id="KW-1133">Transmembrane helix</keyword>
<evidence type="ECO:0000256" key="1">
    <source>
        <dbReference type="ARBA" id="ARBA00004651"/>
    </source>
</evidence>
<evidence type="ECO:0000256" key="9">
    <source>
        <dbReference type="SAM" id="Phobius"/>
    </source>
</evidence>
<dbReference type="AlphaFoldDB" id="A0A6N7Q1Y6"/>
<evidence type="ECO:0000256" key="4">
    <source>
        <dbReference type="ARBA" id="ARBA00022692"/>
    </source>
</evidence>
<keyword evidence="4 9" id="KW-0812">Transmembrane</keyword>